<name>A0A3M7SX94_BRAPC</name>
<feature type="transmembrane region" description="Helical" evidence="1">
    <location>
        <begin position="54"/>
        <end position="81"/>
    </location>
</feature>
<organism evidence="2 3">
    <name type="scientific">Brachionus plicatilis</name>
    <name type="common">Marine rotifer</name>
    <name type="synonym">Brachionus muelleri</name>
    <dbReference type="NCBI Taxonomy" id="10195"/>
    <lineage>
        <taxon>Eukaryota</taxon>
        <taxon>Metazoa</taxon>
        <taxon>Spiralia</taxon>
        <taxon>Gnathifera</taxon>
        <taxon>Rotifera</taxon>
        <taxon>Eurotatoria</taxon>
        <taxon>Monogononta</taxon>
        <taxon>Pseudotrocha</taxon>
        <taxon>Ploima</taxon>
        <taxon>Brachionidae</taxon>
        <taxon>Brachionus</taxon>
    </lineage>
</organism>
<accession>A0A3M7SX94</accession>
<keyword evidence="1" id="KW-0812">Transmembrane</keyword>
<keyword evidence="3" id="KW-1185">Reference proteome</keyword>
<evidence type="ECO:0000313" key="3">
    <source>
        <dbReference type="Proteomes" id="UP000276133"/>
    </source>
</evidence>
<dbReference type="AlphaFoldDB" id="A0A3M7SX94"/>
<sequence>MVLGLKKALLIGLHGMGTSPLINLEKSLYNCNHFFEKPFDDRTFFYLRKYVFDLVITFFRTFFCSKHFAYVCFNLVIVVILREFRRNFTNEEFSQIHQNI</sequence>
<proteinExistence type="predicted"/>
<evidence type="ECO:0000256" key="1">
    <source>
        <dbReference type="SAM" id="Phobius"/>
    </source>
</evidence>
<evidence type="ECO:0000313" key="2">
    <source>
        <dbReference type="EMBL" id="RNA40461.1"/>
    </source>
</evidence>
<keyword evidence="1" id="KW-0472">Membrane</keyword>
<dbReference type="Proteomes" id="UP000276133">
    <property type="component" value="Unassembled WGS sequence"/>
</dbReference>
<comment type="caution">
    <text evidence="2">The sequence shown here is derived from an EMBL/GenBank/DDBJ whole genome shotgun (WGS) entry which is preliminary data.</text>
</comment>
<dbReference type="EMBL" id="REGN01000641">
    <property type="protein sequence ID" value="RNA40461.1"/>
    <property type="molecule type" value="Genomic_DNA"/>
</dbReference>
<gene>
    <name evidence="2" type="ORF">BpHYR1_021742</name>
</gene>
<reference evidence="2 3" key="1">
    <citation type="journal article" date="2018" name="Sci. Rep.">
        <title>Genomic signatures of local adaptation to the degree of environmental predictability in rotifers.</title>
        <authorList>
            <person name="Franch-Gras L."/>
            <person name="Hahn C."/>
            <person name="Garcia-Roger E.M."/>
            <person name="Carmona M.J."/>
            <person name="Serra M."/>
            <person name="Gomez A."/>
        </authorList>
    </citation>
    <scope>NUCLEOTIDE SEQUENCE [LARGE SCALE GENOMIC DNA]</scope>
    <source>
        <strain evidence="2">HYR1</strain>
    </source>
</reference>
<protein>
    <submittedName>
        <fullName evidence="2">Uncharacterized protein</fullName>
    </submittedName>
</protein>
<keyword evidence="1" id="KW-1133">Transmembrane helix</keyword>